<name>B9L3Z3_THERP</name>
<dbReference type="AlphaFoldDB" id="B9L3Z3"/>
<keyword evidence="1" id="KW-0614">Plasmid</keyword>
<dbReference type="KEGG" id="tro:trd_A0507"/>
<geneLocation type="plasmid" evidence="2">
    <name>Tros</name>
</geneLocation>
<sequence length="97" mass="10931">MEAEVFQAHATSSTGETLVYRYEDILRAVGRFIDEEQLTDVVIVQTETGVLVRGMRRPHAGTRLASTFCERLFSKAEIAAILEEGRRRRGTGSKLFQ</sequence>
<reference evidence="1 2" key="1">
    <citation type="journal article" date="2009" name="PLoS ONE">
        <title>Complete genome sequence of the aerobic CO-oxidizing thermophile Thermomicrobium roseum.</title>
        <authorList>
            <person name="Wu D."/>
            <person name="Raymond J."/>
            <person name="Wu M."/>
            <person name="Chatterji S."/>
            <person name="Ren Q."/>
            <person name="Graham J.E."/>
            <person name="Bryant D.A."/>
            <person name="Robb F."/>
            <person name="Colman A."/>
            <person name="Tallon L.J."/>
            <person name="Badger J.H."/>
            <person name="Madupu R."/>
            <person name="Ward N.L."/>
            <person name="Eisen J.A."/>
        </authorList>
    </citation>
    <scope>NUCLEOTIDE SEQUENCE [LARGE SCALE GENOMIC DNA]</scope>
    <source>
        <strain evidence="2">ATCC 27502 / DSM 5159 / P-2</strain>
        <plasmid evidence="1">unnamed</plasmid>
    </source>
</reference>
<dbReference type="HOGENOM" id="CLU_2525851_0_0_0"/>
<accession>B9L3Z3</accession>
<organism evidence="1 2">
    <name type="scientific">Thermomicrobium roseum (strain ATCC 27502 / DSM 5159 / P-2)</name>
    <dbReference type="NCBI Taxonomy" id="309801"/>
    <lineage>
        <taxon>Bacteria</taxon>
        <taxon>Pseudomonadati</taxon>
        <taxon>Thermomicrobiota</taxon>
        <taxon>Thermomicrobia</taxon>
        <taxon>Thermomicrobiales</taxon>
        <taxon>Thermomicrobiaceae</taxon>
        <taxon>Thermomicrobium</taxon>
    </lineage>
</organism>
<dbReference type="eggNOG" id="ENOG5030YTM">
    <property type="taxonomic scope" value="Bacteria"/>
</dbReference>
<keyword evidence="2" id="KW-1185">Reference proteome</keyword>
<dbReference type="EMBL" id="CP001276">
    <property type="protein sequence ID" value="ACM06701.1"/>
    <property type="molecule type" value="Genomic_DNA"/>
</dbReference>
<protein>
    <submittedName>
        <fullName evidence="1">Uncharacterized protein</fullName>
    </submittedName>
</protein>
<evidence type="ECO:0000313" key="1">
    <source>
        <dbReference type="EMBL" id="ACM06701.1"/>
    </source>
</evidence>
<evidence type="ECO:0000313" key="2">
    <source>
        <dbReference type="Proteomes" id="UP000000447"/>
    </source>
</evidence>
<proteinExistence type="predicted"/>
<dbReference type="Proteomes" id="UP000000447">
    <property type="component" value="Plasmid unnamed"/>
</dbReference>
<gene>
    <name evidence="1" type="ordered locus">trd_A0507</name>
</gene>